<dbReference type="Gene3D" id="2.50.20.10">
    <property type="entry name" value="Lipoprotein localisation LolA/LolB/LppX"/>
    <property type="match status" value="1"/>
</dbReference>
<dbReference type="InterPro" id="IPR050545">
    <property type="entry name" value="Mycobact_MmpL"/>
</dbReference>
<feature type="transmembrane region" description="Helical" evidence="6">
    <location>
        <begin position="711"/>
        <end position="729"/>
    </location>
</feature>
<keyword evidence="2" id="KW-1003">Cell membrane</keyword>
<feature type="transmembrane region" description="Helical" evidence="6">
    <location>
        <begin position="634"/>
        <end position="653"/>
    </location>
</feature>
<dbReference type="Gene3D" id="1.20.1640.10">
    <property type="entry name" value="Multidrug efflux transporter AcrB transmembrane domain"/>
    <property type="match status" value="2"/>
</dbReference>
<dbReference type="SUPFAM" id="SSF89392">
    <property type="entry name" value="Prokaryotic lipoproteins and lipoprotein localization factors"/>
    <property type="match status" value="1"/>
</dbReference>
<feature type="domain" description="Membrane transport protein MMPL" evidence="7">
    <location>
        <begin position="482"/>
        <end position="675"/>
    </location>
</feature>
<comment type="subcellular location">
    <subcellularLocation>
        <location evidence="1">Cell membrane</location>
        <topology evidence="1">Multi-pass membrane protein</topology>
    </subcellularLocation>
</comment>
<dbReference type="InterPro" id="IPR029046">
    <property type="entry name" value="LolA/LolB/LppX"/>
</dbReference>
<evidence type="ECO:0000256" key="1">
    <source>
        <dbReference type="ARBA" id="ARBA00004651"/>
    </source>
</evidence>
<dbReference type="CDD" id="cd00586">
    <property type="entry name" value="4HBT"/>
    <property type="match status" value="1"/>
</dbReference>
<dbReference type="Pfam" id="PF03548">
    <property type="entry name" value="LolA"/>
    <property type="match status" value="1"/>
</dbReference>
<dbReference type="Gene3D" id="3.10.129.10">
    <property type="entry name" value="Hotdog Thioesterase"/>
    <property type="match status" value="1"/>
</dbReference>
<dbReference type="SUPFAM" id="SSF82866">
    <property type="entry name" value="Multidrug efflux transporter AcrB transmembrane domain"/>
    <property type="match status" value="2"/>
</dbReference>
<feature type="transmembrane region" description="Helical" evidence="6">
    <location>
        <begin position="541"/>
        <end position="558"/>
    </location>
</feature>
<dbReference type="InterPro" id="IPR004564">
    <property type="entry name" value="OM_lipoprot_carrier_LolA-like"/>
</dbReference>
<dbReference type="AlphaFoldDB" id="A0AA38XPW4"/>
<feature type="transmembrane region" description="Helical" evidence="6">
    <location>
        <begin position="592"/>
        <end position="613"/>
    </location>
</feature>
<sequence length="1057" mass="116321">MNVVWHGNYFKYFEIARCALLKRYDYDYPQMLESGYLWPVVDARVKYVRPLLFNQALRVRSRIVEWENRLKIEYEILDAESGQVLTRAMTIQVAVDAASKEMLYQCPPVLWQRLGAADPAVDAITQAVARPDVLRGQFTQEKQVSGFKNPLRSQGQFVVARKHGVIWSTLKPFPSEVVVTADRILSRQRDGSTRVELDARQQPAMRSVNAIMFALMSGDVQALSSQFNVEATREGQGWRLKLTPKSAMLAKAFQSLTLQGDRYVRQVEIVEANQDRTRIHAAPDRLRRWWRWLGIAWLLLLLVLGAQQWRLWSQESRIDTDILALLPQDAHDRLLSDVTRRIADGSSRQVVVLLGSTDGAAAKRAQAAFAAAMASDADSALLVPSGSIEGWFDDARAFYAPYRDRLLTPAQREQLQQAEPAALAEQALGALYGPMGAPRLTEWRQDPLSLWPQWWQQQAQGSGLRLGDDGLLEAEGKHWAALQFDTPGSAFRLDGERHLDGLLERAGQAAKAAAPDLEILHAGVPLHAEAAAVQANQEINTIGWGSLAAVLLLVWLAFRSLRPILLVAASLLIGCGVALAVTVLVFDKVHVLTLVFGASLVGVAEDYGIHWFASRQAEPADRRWKLLRHLLPGLWLALLTSALAYLALGLAPFPGLRQMALFSVVGLAAAFLTVIFWFPWLDGGEIRTTRFAQWLGNTLERFPRLHGRRPVAIFLGVAALVSAIGIARLQSNDDLRSLQSSPPALMAQQIRLSQLLGMPSPAQFYLVQGSDAAQLLQREEALTTRLRELTNDKRIGGYRAISDWLPSPARQQADAALTARVEPGVLAAVGEAVGEPLQRPAFAAAPLSAEAFLASPASQPFRHLWVGNVGGQMISVVMVDDLSRADALATLRGAAEGLDGVRWVDRTADFSQLLGHYRKLMGGLLLVGIVLVFGALWLRYRRQAWRVFAPTLVAGALTLGLLGLFGQPLQLFNVLALMLLLGMGIDYGIFLIEHRGDASAWLAVCVGAASTWLSFGLLGLSQTPALRAFGLTLLFGIGLVWLISPLFRPPPHDLPPS</sequence>
<evidence type="ECO:0000256" key="2">
    <source>
        <dbReference type="ARBA" id="ARBA00022475"/>
    </source>
</evidence>
<dbReference type="GO" id="GO:0005886">
    <property type="term" value="C:plasma membrane"/>
    <property type="evidence" value="ECO:0007669"/>
    <property type="project" value="UniProtKB-SubCell"/>
</dbReference>
<name>A0AA38XPW4_9EURO</name>
<feature type="transmembrane region" description="Helical" evidence="6">
    <location>
        <begin position="920"/>
        <end position="940"/>
    </location>
</feature>
<dbReference type="Pfam" id="PF13279">
    <property type="entry name" value="4HBT_2"/>
    <property type="match status" value="1"/>
</dbReference>
<keyword evidence="5 6" id="KW-0472">Membrane</keyword>
<dbReference type="Pfam" id="PF03176">
    <property type="entry name" value="MMPL"/>
    <property type="match status" value="1"/>
</dbReference>
<proteinExistence type="predicted"/>
<keyword evidence="4 6" id="KW-1133">Transmembrane helix</keyword>
<evidence type="ECO:0000259" key="7">
    <source>
        <dbReference type="Pfam" id="PF03176"/>
    </source>
</evidence>
<keyword evidence="3 6" id="KW-0812">Transmembrane</keyword>
<reference evidence="8" key="1">
    <citation type="submission" date="2022-10" db="EMBL/GenBank/DDBJ databases">
        <title>Culturing micro-colonial fungi from biological soil crusts in the Mojave desert and describing Neophaeococcomyces mojavensis, and introducing the new genera and species Taxawa tesnikishii.</title>
        <authorList>
            <person name="Kurbessoian T."/>
            <person name="Stajich J.E."/>
        </authorList>
    </citation>
    <scope>NUCLEOTIDE SEQUENCE</scope>
    <source>
        <strain evidence="8">TK_35</strain>
    </source>
</reference>
<feature type="transmembrane region" description="Helical" evidence="6">
    <location>
        <begin position="1026"/>
        <end position="1047"/>
    </location>
</feature>
<dbReference type="CDD" id="cd16325">
    <property type="entry name" value="LolA"/>
    <property type="match status" value="1"/>
</dbReference>
<organism evidence="8">
    <name type="scientific">Knufia peltigerae</name>
    <dbReference type="NCBI Taxonomy" id="1002370"/>
    <lineage>
        <taxon>Eukaryota</taxon>
        <taxon>Fungi</taxon>
        <taxon>Dikarya</taxon>
        <taxon>Ascomycota</taxon>
        <taxon>Pezizomycotina</taxon>
        <taxon>Eurotiomycetes</taxon>
        <taxon>Chaetothyriomycetidae</taxon>
        <taxon>Chaetothyriales</taxon>
        <taxon>Trichomeriaceae</taxon>
        <taxon>Knufia</taxon>
    </lineage>
</organism>
<comment type="caution">
    <text evidence="8">The sequence shown here is derived from an EMBL/GenBank/DDBJ whole genome shotgun (WGS) entry which is preliminary data.</text>
</comment>
<protein>
    <recommendedName>
        <fullName evidence="7">Membrane transport protein MMPL domain-containing protein</fullName>
    </recommendedName>
</protein>
<evidence type="ECO:0000256" key="4">
    <source>
        <dbReference type="ARBA" id="ARBA00022989"/>
    </source>
</evidence>
<evidence type="ECO:0000256" key="6">
    <source>
        <dbReference type="SAM" id="Phobius"/>
    </source>
</evidence>
<evidence type="ECO:0000313" key="8">
    <source>
        <dbReference type="EMBL" id="KAJ9617422.1"/>
    </source>
</evidence>
<feature type="transmembrane region" description="Helical" evidence="6">
    <location>
        <begin position="565"/>
        <end position="586"/>
    </location>
</feature>
<evidence type="ECO:0000256" key="5">
    <source>
        <dbReference type="ARBA" id="ARBA00023136"/>
    </source>
</evidence>
<gene>
    <name evidence="8" type="ORF">H2204_013777</name>
</gene>
<dbReference type="SUPFAM" id="SSF54637">
    <property type="entry name" value="Thioesterase/thiol ester dehydrase-isomerase"/>
    <property type="match status" value="1"/>
</dbReference>
<feature type="transmembrane region" description="Helical" evidence="6">
    <location>
        <begin position="947"/>
        <end position="965"/>
    </location>
</feature>
<dbReference type="InterPro" id="IPR029069">
    <property type="entry name" value="HotDog_dom_sf"/>
</dbReference>
<dbReference type="PANTHER" id="PTHR33406:SF13">
    <property type="entry name" value="MEMBRANE PROTEIN YDFJ"/>
    <property type="match status" value="1"/>
</dbReference>
<feature type="transmembrane region" description="Helical" evidence="6">
    <location>
        <begin position="659"/>
        <end position="681"/>
    </location>
</feature>
<feature type="transmembrane region" description="Helical" evidence="6">
    <location>
        <begin position="971"/>
        <end position="992"/>
    </location>
</feature>
<dbReference type="InterPro" id="IPR004869">
    <property type="entry name" value="MMPL_dom"/>
</dbReference>
<feature type="transmembrane region" description="Helical" evidence="6">
    <location>
        <begin position="999"/>
        <end position="1020"/>
    </location>
</feature>
<evidence type="ECO:0000256" key="3">
    <source>
        <dbReference type="ARBA" id="ARBA00022692"/>
    </source>
</evidence>
<dbReference type="EMBL" id="JAPDRN010000162">
    <property type="protein sequence ID" value="KAJ9617422.1"/>
    <property type="molecule type" value="Genomic_DNA"/>
</dbReference>
<dbReference type="PANTHER" id="PTHR33406">
    <property type="entry name" value="MEMBRANE PROTEIN MJ1562-RELATED"/>
    <property type="match status" value="1"/>
</dbReference>
<accession>A0AA38XPW4</accession>